<feature type="compositionally biased region" description="Polar residues" evidence="10">
    <location>
        <begin position="285"/>
        <end position="302"/>
    </location>
</feature>
<dbReference type="InterPro" id="IPR005606">
    <property type="entry name" value="Sec20"/>
</dbReference>
<feature type="compositionally biased region" description="Basic and acidic residues" evidence="10">
    <location>
        <begin position="472"/>
        <end position="485"/>
    </location>
</feature>
<dbReference type="AlphaFoldDB" id="A0A2V3IYC6"/>
<feature type="compositionally biased region" description="Basic and acidic residues" evidence="10">
    <location>
        <begin position="529"/>
        <end position="543"/>
    </location>
</feature>
<evidence type="ECO:0000256" key="3">
    <source>
        <dbReference type="ARBA" id="ARBA00022692"/>
    </source>
</evidence>
<feature type="compositionally biased region" description="Basic and acidic residues" evidence="10">
    <location>
        <begin position="273"/>
        <end position="284"/>
    </location>
</feature>
<feature type="compositionally biased region" description="Basic and acidic residues" evidence="10">
    <location>
        <begin position="567"/>
        <end position="577"/>
    </location>
</feature>
<dbReference type="EMBL" id="NBIV01000028">
    <property type="protein sequence ID" value="PXF47109.1"/>
    <property type="molecule type" value="Genomic_DNA"/>
</dbReference>
<dbReference type="OrthoDB" id="46868at2759"/>
<feature type="compositionally biased region" description="Basic and acidic residues" evidence="10">
    <location>
        <begin position="584"/>
        <end position="601"/>
    </location>
</feature>
<comment type="similarity">
    <text evidence="9">Belongs to the SEC20 family.</text>
</comment>
<feature type="region of interest" description="Disordered" evidence="10">
    <location>
        <begin position="324"/>
        <end position="343"/>
    </location>
</feature>
<proteinExistence type="inferred from homology"/>
<evidence type="ECO:0000256" key="1">
    <source>
        <dbReference type="ARBA" id="ARBA00004163"/>
    </source>
</evidence>
<evidence type="ECO:0000256" key="11">
    <source>
        <dbReference type="SAM" id="Phobius"/>
    </source>
</evidence>
<accession>A0A2V3IYC6</accession>
<dbReference type="GO" id="GO:0005484">
    <property type="term" value="F:SNAP receptor activity"/>
    <property type="evidence" value="ECO:0007669"/>
    <property type="project" value="InterPro"/>
</dbReference>
<evidence type="ECO:0000256" key="7">
    <source>
        <dbReference type="ARBA" id="ARBA00023054"/>
    </source>
</evidence>
<organism evidence="13 14">
    <name type="scientific">Gracilariopsis chorda</name>
    <dbReference type="NCBI Taxonomy" id="448386"/>
    <lineage>
        <taxon>Eukaryota</taxon>
        <taxon>Rhodophyta</taxon>
        <taxon>Florideophyceae</taxon>
        <taxon>Rhodymeniophycidae</taxon>
        <taxon>Gracilariales</taxon>
        <taxon>Gracilariaceae</taxon>
        <taxon>Gracilariopsis</taxon>
    </lineage>
</organism>
<dbReference type="Pfam" id="PF03908">
    <property type="entry name" value="Sec20"/>
    <property type="match status" value="1"/>
</dbReference>
<keyword evidence="7" id="KW-0175">Coiled coil</keyword>
<feature type="region of interest" description="Disordered" evidence="10">
    <location>
        <begin position="765"/>
        <end position="940"/>
    </location>
</feature>
<dbReference type="STRING" id="448386.A0A2V3IYC6"/>
<feature type="compositionally biased region" description="Polar residues" evidence="10">
    <location>
        <begin position="931"/>
        <end position="940"/>
    </location>
</feature>
<comment type="caution">
    <text evidence="13">The sequence shown here is derived from an EMBL/GenBank/DDBJ whole genome shotgun (WGS) entry which is preliminary data.</text>
</comment>
<feature type="domain" description="Sec20 C-terminal" evidence="12">
    <location>
        <begin position="108"/>
        <end position="195"/>
    </location>
</feature>
<evidence type="ECO:0000256" key="5">
    <source>
        <dbReference type="ARBA" id="ARBA00022892"/>
    </source>
</evidence>
<dbReference type="GO" id="GO:0006890">
    <property type="term" value="P:retrograde vesicle-mediated transport, Golgi to endoplasmic reticulum"/>
    <property type="evidence" value="ECO:0007669"/>
    <property type="project" value="InterPro"/>
</dbReference>
<keyword evidence="4" id="KW-0256">Endoplasmic reticulum</keyword>
<keyword evidence="14" id="KW-1185">Reference proteome</keyword>
<comment type="subcellular location">
    <subcellularLocation>
        <location evidence="1">Endoplasmic reticulum membrane</location>
        <topology evidence="1">Single-pass type IV membrane protein</topology>
    </subcellularLocation>
</comment>
<feature type="region of interest" description="Disordered" evidence="10">
    <location>
        <begin position="231"/>
        <end position="309"/>
    </location>
</feature>
<evidence type="ECO:0000256" key="9">
    <source>
        <dbReference type="ARBA" id="ARBA00037934"/>
    </source>
</evidence>
<dbReference type="GO" id="GO:0005789">
    <property type="term" value="C:endoplasmic reticulum membrane"/>
    <property type="evidence" value="ECO:0007669"/>
    <property type="project" value="UniProtKB-SubCell"/>
</dbReference>
<evidence type="ECO:0000256" key="6">
    <source>
        <dbReference type="ARBA" id="ARBA00022989"/>
    </source>
</evidence>
<feature type="compositionally biased region" description="Basic and acidic residues" evidence="10">
    <location>
        <begin position="891"/>
        <end position="930"/>
    </location>
</feature>
<feature type="compositionally biased region" description="Basic and acidic residues" evidence="10">
    <location>
        <begin position="232"/>
        <end position="249"/>
    </location>
</feature>
<evidence type="ECO:0000259" key="12">
    <source>
        <dbReference type="Pfam" id="PF03908"/>
    </source>
</evidence>
<dbReference type="PANTHER" id="PTHR12825:SF0">
    <property type="entry name" value="VESICLE TRANSPORT PROTEIN SEC20"/>
    <property type="match status" value="1"/>
</dbReference>
<feature type="compositionally biased region" description="Acidic residues" evidence="10">
    <location>
        <begin position="858"/>
        <end position="869"/>
    </location>
</feature>
<dbReference type="InterPro" id="IPR056173">
    <property type="entry name" value="Sec20_C"/>
</dbReference>
<feature type="transmembrane region" description="Helical" evidence="11">
    <location>
        <begin position="170"/>
        <end position="191"/>
    </location>
</feature>
<feature type="compositionally biased region" description="Basic and acidic residues" evidence="10">
    <location>
        <begin position="683"/>
        <end position="706"/>
    </location>
</feature>
<feature type="compositionally biased region" description="Basic and acidic residues" evidence="10">
    <location>
        <begin position="496"/>
        <end position="513"/>
    </location>
</feature>
<reference evidence="13 14" key="1">
    <citation type="journal article" date="2018" name="Mol. Biol. Evol.">
        <title>Analysis of the draft genome of the red seaweed Gracilariopsis chorda provides insights into genome size evolution in Rhodophyta.</title>
        <authorList>
            <person name="Lee J."/>
            <person name="Yang E.C."/>
            <person name="Graf L."/>
            <person name="Yang J.H."/>
            <person name="Qiu H."/>
            <person name="Zel Zion U."/>
            <person name="Chan C.X."/>
            <person name="Stephens T.G."/>
            <person name="Weber A.P.M."/>
            <person name="Boo G.H."/>
            <person name="Boo S.M."/>
            <person name="Kim K.M."/>
            <person name="Shin Y."/>
            <person name="Jung M."/>
            <person name="Lee S.J."/>
            <person name="Yim H.S."/>
            <person name="Lee J.H."/>
            <person name="Bhattacharya D."/>
            <person name="Yoon H.S."/>
        </authorList>
    </citation>
    <scope>NUCLEOTIDE SEQUENCE [LARGE SCALE GENOMIC DNA]</scope>
    <source>
        <strain evidence="13 14">SKKU-2015</strain>
        <tissue evidence="13">Whole body</tissue>
    </source>
</reference>
<name>A0A2V3IYC6_9FLOR</name>
<gene>
    <name evidence="13" type="ORF">BWQ96_03051</name>
</gene>
<feature type="region of interest" description="Disordered" evidence="10">
    <location>
        <begin position="360"/>
        <end position="706"/>
    </location>
</feature>
<keyword evidence="6 11" id="KW-1133">Transmembrane helix</keyword>
<evidence type="ECO:0000313" key="14">
    <source>
        <dbReference type="Proteomes" id="UP000247409"/>
    </source>
</evidence>
<dbReference type="GO" id="GO:0031201">
    <property type="term" value="C:SNARE complex"/>
    <property type="evidence" value="ECO:0007669"/>
    <property type="project" value="TreeGrafter"/>
</dbReference>
<keyword evidence="8 11" id="KW-0472">Membrane</keyword>
<keyword evidence="5" id="KW-0931">ER-Golgi transport</keyword>
<evidence type="ECO:0000256" key="10">
    <source>
        <dbReference type="SAM" id="MobiDB-lite"/>
    </source>
</evidence>
<feature type="compositionally biased region" description="Polar residues" evidence="10">
    <location>
        <begin position="611"/>
        <end position="627"/>
    </location>
</feature>
<evidence type="ECO:0000313" key="13">
    <source>
        <dbReference type="EMBL" id="PXF47109.1"/>
    </source>
</evidence>
<evidence type="ECO:0000256" key="4">
    <source>
        <dbReference type="ARBA" id="ARBA00022824"/>
    </source>
</evidence>
<evidence type="ECO:0000256" key="8">
    <source>
        <dbReference type="ARBA" id="ARBA00023136"/>
    </source>
</evidence>
<dbReference type="Proteomes" id="UP000247409">
    <property type="component" value="Unassembled WGS sequence"/>
</dbReference>
<keyword evidence="2" id="KW-0813">Transport</keyword>
<sequence>MALPREATALMNALNNLNAAASPAQLASLSRRVSRAADDLELVCEETSDTALFKQLSSYILRAREAVKSARIKARQAALNADRNALIQPPPQSELHSQQGTAGRLAAEINDALRRTAAIVGEEIQRSNVAGDVVEESTRRLKLTRNQHVTYGETVTSGQSTLKSIRRTELFANFVVVLCFALFFVAAAYVANRRLQNSNINAFIVRPTVNIASTPFRITAWLFRTAFSTPDSRYDTSSRSDMHTFDHAHRTSTPPVKEKKTVVEAPPATSHQADIHAHVGERETSQPATQPGSEPQQSSTPPTAEDKPLIQPDTDLVVDVLNSEQVPRQPLKQPPLQERSLKDSEIATVQHAIELKAETKLEESLDNQPKVDLTSESTAQEHHERLPSSAPSVAEQPELERHDSAESELQEAPYYQRESHDANESEAEQDTISERHAIQSTIETDVVNESEALVHKDDASPSDTSAGVVQTDHTDLEDARAEKGVEGVSAGVVSDSSEHDDLRDSGTEKHDEGPAGDIVDNVQQGTSDFPDKRATAEERKESELSEAIQDAFEDTSQSIDDFGARPTVEDDDKREAGEIEDDVDFHKVDNGDIVDGDKGSELNEEDEDTQLGPTLSTEGNDSQSSAEGRNLSEPVDTEYGAGDHKLDMAGDEPDSEISTADADVRTETTQATDDGVDYTLIDEGFRRQPRDTEDTTGDHDIEKGEKVADMATQASELLKVDGDGHADDLQSTSNDESRVGAGEVCKGELADRGDVSSDDVDAFLTNTKTKPSKDGDDMIIAENSSQEGLHDAEDSATDHEDTRGEIADDGEDLFDAAAVVRAGPVQSADDDDPHTAAGDSSEKEAFDAEYCANANDGGDVEVMEDGDETEISKADSDTRTGPTQSTDDDVDRTQAEDGSPREPLHADERGEDREQKHARPSVKDAVRETAKQCSTESESGSCRATLTHGVCSDQKSSSSCRRPEICSLLGLPSCLRTSLTPVTV</sequence>
<feature type="compositionally biased region" description="Basic and acidic residues" evidence="10">
    <location>
        <begin position="788"/>
        <end position="806"/>
    </location>
</feature>
<evidence type="ECO:0000256" key="2">
    <source>
        <dbReference type="ARBA" id="ARBA00022448"/>
    </source>
</evidence>
<keyword evidence="3 11" id="KW-0812">Transmembrane</keyword>
<protein>
    <recommendedName>
        <fullName evidence="12">Sec20 C-terminal domain-containing protein</fullName>
    </recommendedName>
</protein>
<dbReference type="PANTHER" id="PTHR12825">
    <property type="entry name" value="BNIP1-RELATED"/>
    <property type="match status" value="1"/>
</dbReference>